<feature type="domain" description="Tripartite ATP-independent periplasmic transporters DctQ component" evidence="10">
    <location>
        <begin position="27"/>
        <end position="156"/>
    </location>
</feature>
<dbReference type="AlphaFoldDB" id="A0A1W5ZQY6"/>
<proteinExistence type="inferred from homology"/>
<feature type="transmembrane region" description="Helical" evidence="9">
    <location>
        <begin position="12"/>
        <end position="33"/>
    </location>
</feature>
<feature type="transmembrane region" description="Helical" evidence="9">
    <location>
        <begin position="131"/>
        <end position="155"/>
    </location>
</feature>
<dbReference type="InterPro" id="IPR007387">
    <property type="entry name" value="TRAP_DctQ"/>
</dbReference>
<dbReference type="GO" id="GO:0005886">
    <property type="term" value="C:plasma membrane"/>
    <property type="evidence" value="ECO:0007669"/>
    <property type="project" value="UniProtKB-SubCell"/>
</dbReference>
<reference evidence="11 12" key="1">
    <citation type="submission" date="2017-04" db="EMBL/GenBank/DDBJ databases">
        <title>The whole genome sequencing and assembly of Halobacillus mangrovi strain.</title>
        <authorList>
            <person name="Lee S.-J."/>
            <person name="Park M.-K."/>
            <person name="Kim J.-Y."/>
            <person name="Lee Y.-J."/>
            <person name="Yi H."/>
            <person name="Bahn Y.-S."/>
            <person name="Kim J.F."/>
            <person name="Lee D.-W."/>
        </authorList>
    </citation>
    <scope>NUCLEOTIDE SEQUENCE [LARGE SCALE GENOMIC DNA]</scope>
    <source>
        <strain evidence="11 12">KTB 131</strain>
    </source>
</reference>
<sequence>MNEMLDKITSRFVKLTEIIAILLMVLLTLVVFAEVLSRYVFNYPISFSTELTQLFFPWMIFLGTVAVTKNEDHLKITVLQEKMGRGVQLVMQIFGKAVMLIFSIYMVYASYLLAQAVRMQPLPMLQISKSWLYISVTVSFTFVAILLVLQIILLITRKNVEMKGGEVQ</sequence>
<evidence type="ECO:0000256" key="5">
    <source>
        <dbReference type="ARBA" id="ARBA00022692"/>
    </source>
</evidence>
<dbReference type="KEGG" id="hmn:HM131_02135"/>
<evidence type="ECO:0000256" key="9">
    <source>
        <dbReference type="SAM" id="Phobius"/>
    </source>
</evidence>
<dbReference type="PANTHER" id="PTHR35011">
    <property type="entry name" value="2,3-DIKETO-L-GULONATE TRAP TRANSPORTER SMALL PERMEASE PROTEIN YIAM"/>
    <property type="match status" value="1"/>
</dbReference>
<dbReference type="GO" id="GO:0015740">
    <property type="term" value="P:C4-dicarboxylate transport"/>
    <property type="evidence" value="ECO:0007669"/>
    <property type="project" value="TreeGrafter"/>
</dbReference>
<dbReference type="GO" id="GO:0022857">
    <property type="term" value="F:transmembrane transporter activity"/>
    <property type="evidence" value="ECO:0007669"/>
    <property type="project" value="TreeGrafter"/>
</dbReference>
<feature type="transmembrane region" description="Helical" evidence="9">
    <location>
        <begin position="45"/>
        <end position="68"/>
    </location>
</feature>
<organism evidence="11 12">
    <name type="scientific">Halobacillus mangrovi</name>
    <dbReference type="NCBI Taxonomy" id="402384"/>
    <lineage>
        <taxon>Bacteria</taxon>
        <taxon>Bacillati</taxon>
        <taxon>Bacillota</taxon>
        <taxon>Bacilli</taxon>
        <taxon>Bacillales</taxon>
        <taxon>Bacillaceae</taxon>
        <taxon>Halobacillus</taxon>
    </lineage>
</organism>
<keyword evidence="6 9" id="KW-1133">Transmembrane helix</keyword>
<evidence type="ECO:0000259" key="10">
    <source>
        <dbReference type="Pfam" id="PF04290"/>
    </source>
</evidence>
<keyword evidence="5 9" id="KW-0812">Transmembrane</keyword>
<feature type="transmembrane region" description="Helical" evidence="9">
    <location>
        <begin position="89"/>
        <end position="111"/>
    </location>
</feature>
<evidence type="ECO:0000256" key="6">
    <source>
        <dbReference type="ARBA" id="ARBA00022989"/>
    </source>
</evidence>
<evidence type="ECO:0000256" key="7">
    <source>
        <dbReference type="ARBA" id="ARBA00023136"/>
    </source>
</evidence>
<evidence type="ECO:0000256" key="4">
    <source>
        <dbReference type="ARBA" id="ARBA00022519"/>
    </source>
</evidence>
<accession>A0A1W5ZQY6</accession>
<dbReference type="STRING" id="402384.HM131_02135"/>
<dbReference type="InterPro" id="IPR055348">
    <property type="entry name" value="DctQ"/>
</dbReference>
<dbReference type="OrthoDB" id="2880765at2"/>
<evidence type="ECO:0000256" key="1">
    <source>
        <dbReference type="ARBA" id="ARBA00004429"/>
    </source>
</evidence>
<evidence type="ECO:0000256" key="3">
    <source>
        <dbReference type="ARBA" id="ARBA00022475"/>
    </source>
</evidence>
<dbReference type="Pfam" id="PF04290">
    <property type="entry name" value="DctQ"/>
    <property type="match status" value="1"/>
</dbReference>
<evidence type="ECO:0000313" key="11">
    <source>
        <dbReference type="EMBL" id="ARI75698.1"/>
    </source>
</evidence>
<comment type="subcellular location">
    <subcellularLocation>
        <location evidence="1">Cell inner membrane</location>
        <topology evidence="1">Multi-pass membrane protein</topology>
    </subcellularLocation>
</comment>
<dbReference type="Proteomes" id="UP000192527">
    <property type="component" value="Chromosome"/>
</dbReference>
<keyword evidence="2" id="KW-0813">Transport</keyword>
<evidence type="ECO:0000256" key="8">
    <source>
        <dbReference type="ARBA" id="ARBA00038436"/>
    </source>
</evidence>
<keyword evidence="7 9" id="KW-0472">Membrane</keyword>
<comment type="similarity">
    <text evidence="8">Belongs to the TRAP transporter small permease family.</text>
</comment>
<keyword evidence="4" id="KW-0997">Cell inner membrane</keyword>
<keyword evidence="3" id="KW-1003">Cell membrane</keyword>
<evidence type="ECO:0000256" key="2">
    <source>
        <dbReference type="ARBA" id="ARBA00022448"/>
    </source>
</evidence>
<dbReference type="PANTHER" id="PTHR35011:SF2">
    <property type="entry name" value="2,3-DIKETO-L-GULONATE TRAP TRANSPORTER SMALL PERMEASE PROTEIN YIAM"/>
    <property type="match status" value="1"/>
</dbReference>
<dbReference type="EMBL" id="CP020772">
    <property type="protein sequence ID" value="ARI75698.1"/>
    <property type="molecule type" value="Genomic_DNA"/>
</dbReference>
<keyword evidence="12" id="KW-1185">Reference proteome</keyword>
<name>A0A1W5ZQY6_9BACI</name>
<protein>
    <recommendedName>
        <fullName evidence="10">Tripartite ATP-independent periplasmic transporters DctQ component domain-containing protein</fullName>
    </recommendedName>
</protein>
<gene>
    <name evidence="11" type="ORF">HM131_02135</name>
</gene>
<evidence type="ECO:0000313" key="12">
    <source>
        <dbReference type="Proteomes" id="UP000192527"/>
    </source>
</evidence>